<dbReference type="AlphaFoldDB" id="A0A848I880"/>
<proteinExistence type="predicted"/>
<evidence type="ECO:0000313" key="1">
    <source>
        <dbReference type="EMBL" id="NML97730.1"/>
    </source>
</evidence>
<comment type="caution">
    <text evidence="1">The sequence shown here is derived from an EMBL/GenBank/DDBJ whole genome shotgun (WGS) entry which is preliminary data.</text>
</comment>
<dbReference type="Proteomes" id="UP000544134">
    <property type="component" value="Unassembled WGS sequence"/>
</dbReference>
<evidence type="ECO:0000313" key="2">
    <source>
        <dbReference type="Proteomes" id="UP000544134"/>
    </source>
</evidence>
<name>A0A848I880_9BURK</name>
<keyword evidence="2" id="KW-1185">Reference proteome</keyword>
<dbReference type="EMBL" id="JABBGJ010000006">
    <property type="protein sequence ID" value="NML97730.1"/>
    <property type="molecule type" value="Genomic_DNA"/>
</dbReference>
<sequence>MVKREREVRRANVVATKSSLRGLREKLQATAGAMPARLLALHGSQDGLTCRVCIEIRRPDGPIVLFFYRHSDGTWHVFPPEDNLGRMGFERLVA</sequence>
<protein>
    <submittedName>
        <fullName evidence="1">Uncharacterized protein</fullName>
    </submittedName>
</protein>
<organism evidence="1 2">
    <name type="scientific">Paraburkholderia polaris</name>
    <dbReference type="NCBI Taxonomy" id="2728848"/>
    <lineage>
        <taxon>Bacteria</taxon>
        <taxon>Pseudomonadati</taxon>
        <taxon>Pseudomonadota</taxon>
        <taxon>Betaproteobacteria</taxon>
        <taxon>Burkholderiales</taxon>
        <taxon>Burkholderiaceae</taxon>
        <taxon>Paraburkholderia</taxon>
    </lineage>
</organism>
<reference evidence="1 2" key="1">
    <citation type="submission" date="2020-04" db="EMBL/GenBank/DDBJ databases">
        <title>Paraburkholderia sp. RP-4-7 isolated from soil.</title>
        <authorList>
            <person name="Dahal R.H."/>
        </authorList>
    </citation>
    <scope>NUCLEOTIDE SEQUENCE [LARGE SCALE GENOMIC DNA]</scope>
    <source>
        <strain evidence="1 2">RP-4-7</strain>
    </source>
</reference>
<accession>A0A848I880</accession>
<gene>
    <name evidence="1" type="ORF">HHL24_07180</name>
</gene>